<sequence length="431" mass="48624">MKFLAVYLNQIRVGFLSQIGDIYQFLADDAYLSEPHRPTLSLAYNVFGNDALTRQLFTEPATVLTRGLGRLPPFFDNLLPEGPLREWLAAERHTTLNDGLELLAAAGNNLPGAVIMRAEWPAESIKLKHNVNQKSAFGPQAIEAPLADAFSLAGVQFKLALSALDGNLRYTMHLEQGLDGEPIIGKFPSAQRNDMVYTEFSGMALTRMAGIETADCWLAPISALDERVQAPARTSSAQEFLAVRRFDRTPEGQRIHIEDFCQVLSLAPERKYGKRTDYETLAAVLLHAAVHGERQVAAYIRRQVVNTLLGNTDAHLKNFSLIYRDGRTPELAPAYDQVPVFLYFDETPFLAVNKKIDQILSAQTLKTYRELYKLLGLSTVLAAQIVKDTIERCLALWPEEMRHLPLTVEQRRKIEYRINHLPLVREVLRRR</sequence>
<keyword evidence="5" id="KW-1185">Reference proteome</keyword>
<dbReference type="InterPro" id="IPR017508">
    <property type="entry name" value="HipA_N1"/>
</dbReference>
<dbReference type="PANTHER" id="PTHR37419">
    <property type="entry name" value="SERINE/THREONINE-PROTEIN KINASE TOXIN HIPA"/>
    <property type="match status" value="1"/>
</dbReference>
<dbReference type="InterPro" id="IPR012893">
    <property type="entry name" value="HipA-like_C"/>
</dbReference>
<name>A0A2Z6EU64_9BURK</name>
<evidence type="ECO:0000256" key="1">
    <source>
        <dbReference type="ARBA" id="ARBA00010164"/>
    </source>
</evidence>
<comment type="similarity">
    <text evidence="1">Belongs to the HipA Ser/Thr kinase family.</text>
</comment>
<dbReference type="Pfam" id="PF13657">
    <property type="entry name" value="Couple_hipA"/>
    <property type="match status" value="1"/>
</dbReference>
<keyword evidence="3" id="KW-0418">Kinase</keyword>
<dbReference type="Pfam" id="PF07804">
    <property type="entry name" value="HipA_C"/>
    <property type="match status" value="1"/>
</dbReference>
<accession>A0A2Z6EU64</accession>
<dbReference type="InterPro" id="IPR052028">
    <property type="entry name" value="HipA_Ser/Thr_kinase"/>
</dbReference>
<dbReference type="EMBL" id="AP018150">
    <property type="protein sequence ID" value="BBE08989.1"/>
    <property type="molecule type" value="Genomic_DNA"/>
</dbReference>
<dbReference type="Proteomes" id="UP000282597">
    <property type="component" value="Chromosome"/>
</dbReference>
<dbReference type="KEGG" id="mcys:MCB1EB_0828"/>
<dbReference type="PANTHER" id="PTHR37419:SF1">
    <property type="entry name" value="SERINE_THREONINE-PROTEIN KINASE TOXIN HIPA"/>
    <property type="match status" value="1"/>
</dbReference>
<reference evidence="4 5" key="1">
    <citation type="journal article" date="2018" name="Microbes Environ.">
        <title>Comparative Genomic Insights into Endofungal Lifestyles of Two Bacterial Endosymbionts, Mycoavidus cysteinexigens and Burkholderia rhizoxinica.</title>
        <authorList>
            <person name="Sharmin D."/>
            <person name="Guo Y."/>
            <person name="Nishizawa T."/>
            <person name="Ohshima S."/>
            <person name="Sato Y."/>
            <person name="Takashima Y."/>
            <person name="Narisawa K."/>
            <person name="Ohta H."/>
        </authorList>
    </citation>
    <scope>NUCLEOTIDE SEQUENCE [LARGE SCALE GENOMIC DNA]</scope>
    <source>
        <strain evidence="4 5">B1-EB</strain>
    </source>
</reference>
<evidence type="ECO:0000313" key="5">
    <source>
        <dbReference type="Proteomes" id="UP000282597"/>
    </source>
</evidence>
<dbReference type="GO" id="GO:0005829">
    <property type="term" value="C:cytosol"/>
    <property type="evidence" value="ECO:0007669"/>
    <property type="project" value="TreeGrafter"/>
</dbReference>
<protein>
    <submittedName>
        <fullName evidence="4">Regulator containing a HipA-like domain</fullName>
    </submittedName>
</protein>
<dbReference type="Gene3D" id="1.10.1070.20">
    <property type="match status" value="1"/>
</dbReference>
<gene>
    <name evidence="4" type="ORF">MCB1EB_0828</name>
</gene>
<dbReference type="GO" id="GO:0004674">
    <property type="term" value="F:protein serine/threonine kinase activity"/>
    <property type="evidence" value="ECO:0007669"/>
    <property type="project" value="TreeGrafter"/>
</dbReference>
<dbReference type="RefSeq" id="WP_045362731.1">
    <property type="nucleotide sequence ID" value="NZ_AP018150.1"/>
</dbReference>
<evidence type="ECO:0000256" key="3">
    <source>
        <dbReference type="ARBA" id="ARBA00022777"/>
    </source>
</evidence>
<organism evidence="4 5">
    <name type="scientific">Mycoavidus cysteinexigens</name>
    <dbReference type="NCBI Taxonomy" id="1553431"/>
    <lineage>
        <taxon>Bacteria</taxon>
        <taxon>Pseudomonadati</taxon>
        <taxon>Pseudomonadota</taxon>
        <taxon>Betaproteobacteria</taxon>
        <taxon>Burkholderiales</taxon>
        <taxon>Burkholderiaceae</taxon>
        <taxon>Mycoavidus</taxon>
    </lineage>
</organism>
<proteinExistence type="inferred from homology"/>
<evidence type="ECO:0000313" key="4">
    <source>
        <dbReference type="EMBL" id="BBE08989.1"/>
    </source>
</evidence>
<dbReference type="NCBIfam" id="TIGR03071">
    <property type="entry name" value="couple_hipA"/>
    <property type="match status" value="1"/>
</dbReference>
<dbReference type="AlphaFoldDB" id="A0A2Z6EU64"/>
<keyword evidence="2" id="KW-0808">Transferase</keyword>
<evidence type="ECO:0000256" key="2">
    <source>
        <dbReference type="ARBA" id="ARBA00022679"/>
    </source>
</evidence>